<dbReference type="InterPro" id="IPR029063">
    <property type="entry name" value="SAM-dependent_MTases_sf"/>
</dbReference>
<reference evidence="1" key="1">
    <citation type="journal article" date="2014" name="Front. Microbiol.">
        <title>High frequency of phylogenetically diverse reductive dehalogenase-homologous genes in deep subseafloor sedimentary metagenomes.</title>
        <authorList>
            <person name="Kawai M."/>
            <person name="Futagami T."/>
            <person name="Toyoda A."/>
            <person name="Takaki Y."/>
            <person name="Nishi S."/>
            <person name="Hori S."/>
            <person name="Arai W."/>
            <person name="Tsubouchi T."/>
            <person name="Morono Y."/>
            <person name="Uchiyama I."/>
            <person name="Ito T."/>
            <person name="Fujiyama A."/>
            <person name="Inagaki F."/>
            <person name="Takami H."/>
        </authorList>
    </citation>
    <scope>NUCLEOTIDE SEQUENCE</scope>
    <source>
        <strain evidence="1">Expedition CK06-06</strain>
    </source>
</reference>
<dbReference type="Pfam" id="PF08843">
    <property type="entry name" value="AbiEii"/>
    <property type="match status" value="1"/>
</dbReference>
<proteinExistence type="predicted"/>
<feature type="non-terminal residue" evidence="1">
    <location>
        <position position="1"/>
    </location>
</feature>
<dbReference type="AlphaFoldDB" id="X0YSU0"/>
<dbReference type="SUPFAM" id="SSF53335">
    <property type="entry name" value="S-adenosyl-L-methionine-dependent methyltransferases"/>
    <property type="match status" value="1"/>
</dbReference>
<organism evidence="1">
    <name type="scientific">marine sediment metagenome</name>
    <dbReference type="NCBI Taxonomy" id="412755"/>
    <lineage>
        <taxon>unclassified sequences</taxon>
        <taxon>metagenomes</taxon>
        <taxon>ecological metagenomes</taxon>
    </lineage>
</organism>
<dbReference type="EMBL" id="BART01002287">
    <property type="protein sequence ID" value="GAG59285.1"/>
    <property type="molecule type" value="Genomic_DNA"/>
</dbReference>
<gene>
    <name evidence="1" type="ORF">S01H4_07114</name>
</gene>
<dbReference type="InterPro" id="IPR014942">
    <property type="entry name" value="AbiEii"/>
</dbReference>
<sequence>FFLFPLLLLGEITAYPRRRKMWLIRSGLKEGHSYLEEGIGLGTSPILASRIVGAKGRIYALDNHPLQIILLSLRSKIRRIKNIKLILSDASKTARIIRIDILIFISGSLIIHILLQIKEIKKIADSLKISFFIIGALARDIIMEYFYEIKAPRMTMDIDLGIKISRWKQFDKLINTLEKSGEFKKLKEKRRVLYNDILIDIVPFGDISDKNERISWPPENEVVMSVMGFNEVYNYSTLVRLQNNPTLEVKIPTLPGLAILKLFAWKDNFPNRSKDAEDLLFIMKNYENAGIFDKLYKSELQLLESEDFDNQVAGIVLLGKEMSKICTNQTIEYLRKIIDEETSKNSDFNLIRDMLLPKRDDFNRILYLLKKLKEGIYYQRK</sequence>
<protein>
    <submittedName>
        <fullName evidence="1">Uncharacterized protein</fullName>
    </submittedName>
</protein>
<evidence type="ECO:0000313" key="1">
    <source>
        <dbReference type="EMBL" id="GAG59285.1"/>
    </source>
</evidence>
<name>X0YSU0_9ZZZZ</name>
<dbReference type="Gene3D" id="3.40.50.150">
    <property type="entry name" value="Vaccinia Virus protein VP39"/>
    <property type="match status" value="1"/>
</dbReference>
<accession>X0YSU0</accession>
<comment type="caution">
    <text evidence="1">The sequence shown here is derived from an EMBL/GenBank/DDBJ whole genome shotgun (WGS) entry which is preliminary data.</text>
</comment>